<name>A0A0D1W8Z2_ANEMI</name>
<keyword evidence="4" id="KW-0413">Isomerase</keyword>
<dbReference type="NCBIfam" id="TIGR00005">
    <property type="entry name" value="rluA_subfam"/>
    <property type="match status" value="1"/>
</dbReference>
<dbReference type="GO" id="GO:0000455">
    <property type="term" value="P:enzyme-directed rRNA pseudouridine synthesis"/>
    <property type="evidence" value="ECO:0007669"/>
    <property type="project" value="TreeGrafter"/>
</dbReference>
<dbReference type="PANTHER" id="PTHR21600">
    <property type="entry name" value="MITOCHONDRIAL RNA PSEUDOURIDINE SYNTHASE"/>
    <property type="match status" value="1"/>
</dbReference>
<dbReference type="Pfam" id="PF00849">
    <property type="entry name" value="PseudoU_synth_2"/>
    <property type="match status" value="1"/>
</dbReference>
<dbReference type="EMBL" id="FNED01000054">
    <property type="protein sequence ID" value="SDK41729.1"/>
    <property type="molecule type" value="Genomic_DNA"/>
</dbReference>
<dbReference type="PROSITE" id="PS01129">
    <property type="entry name" value="PSI_RLU"/>
    <property type="match status" value="1"/>
</dbReference>
<dbReference type="Proteomes" id="UP000037269">
    <property type="component" value="Unassembled WGS sequence"/>
</dbReference>
<feature type="region of interest" description="Disordered" evidence="5">
    <location>
        <begin position="184"/>
        <end position="206"/>
    </location>
</feature>
<dbReference type="InterPro" id="IPR020103">
    <property type="entry name" value="PsdUridine_synth_cat_dom_sf"/>
</dbReference>
<dbReference type="STRING" id="47500.AF333_02105"/>
<dbReference type="OrthoDB" id="9773999at2"/>
<dbReference type="SUPFAM" id="SSF55120">
    <property type="entry name" value="Pseudouridine synthase"/>
    <property type="match status" value="1"/>
</dbReference>
<evidence type="ECO:0000256" key="4">
    <source>
        <dbReference type="RuleBase" id="RU362028"/>
    </source>
</evidence>
<dbReference type="GeneID" id="42304005"/>
<dbReference type="InterPro" id="IPR050188">
    <property type="entry name" value="RluA_PseudoU_synthase"/>
</dbReference>
<gene>
    <name evidence="7" type="ORF">AF333_02105</name>
    <name evidence="8" type="ORF">SAMN04487909_15411</name>
</gene>
<comment type="similarity">
    <text evidence="2 4">Belongs to the pseudouridine synthase RluA family.</text>
</comment>
<evidence type="ECO:0000256" key="1">
    <source>
        <dbReference type="ARBA" id="ARBA00000073"/>
    </source>
</evidence>
<comment type="catalytic activity">
    <reaction evidence="1 4">
        <text>a uridine in RNA = a pseudouridine in RNA</text>
        <dbReference type="Rhea" id="RHEA:48348"/>
        <dbReference type="Rhea" id="RHEA-COMP:12068"/>
        <dbReference type="Rhea" id="RHEA-COMP:12069"/>
        <dbReference type="ChEBI" id="CHEBI:65314"/>
        <dbReference type="ChEBI" id="CHEBI:65315"/>
    </reaction>
</comment>
<dbReference type="EMBL" id="LGUG01000004">
    <property type="protein sequence ID" value="KON94460.1"/>
    <property type="molecule type" value="Genomic_DNA"/>
</dbReference>
<evidence type="ECO:0000313" key="10">
    <source>
        <dbReference type="Proteomes" id="UP000182836"/>
    </source>
</evidence>
<reference evidence="7 9" key="1">
    <citation type="submission" date="2015-07" db="EMBL/GenBank/DDBJ databases">
        <title>Fjat-14205 dsm 2895.</title>
        <authorList>
            <person name="Liu B."/>
            <person name="Wang J."/>
            <person name="Zhu Y."/>
            <person name="Liu G."/>
            <person name="Chen Q."/>
            <person name="Chen Z."/>
            <person name="Lan J."/>
            <person name="Che J."/>
            <person name="Ge C."/>
            <person name="Shi H."/>
            <person name="Pan Z."/>
            <person name="Liu X."/>
        </authorList>
    </citation>
    <scope>NUCLEOTIDE SEQUENCE [LARGE SCALE GENOMIC DNA]</scope>
    <source>
        <strain evidence="7 9">DSM 2895</strain>
    </source>
</reference>
<feature type="active site" evidence="3">
    <location>
        <position position="141"/>
    </location>
</feature>
<evidence type="ECO:0000256" key="5">
    <source>
        <dbReference type="SAM" id="MobiDB-lite"/>
    </source>
</evidence>
<dbReference type="GO" id="GO:0009982">
    <property type="term" value="F:pseudouridine synthase activity"/>
    <property type="evidence" value="ECO:0007669"/>
    <property type="project" value="InterPro"/>
</dbReference>
<evidence type="ECO:0000313" key="9">
    <source>
        <dbReference type="Proteomes" id="UP000037269"/>
    </source>
</evidence>
<accession>A0A0D1W8Z2</accession>
<evidence type="ECO:0000256" key="2">
    <source>
        <dbReference type="ARBA" id="ARBA00010876"/>
    </source>
</evidence>
<reference evidence="8 10" key="2">
    <citation type="submission" date="2016-10" db="EMBL/GenBank/DDBJ databases">
        <authorList>
            <person name="de Groot N.N."/>
        </authorList>
    </citation>
    <scope>NUCLEOTIDE SEQUENCE [LARGE SCALE GENOMIC DNA]</scope>
    <source>
        <strain evidence="8 10">DSM 2895</strain>
    </source>
</reference>
<organism evidence="7 9">
    <name type="scientific">Aneurinibacillus migulanus</name>
    <name type="common">Bacillus migulanus</name>
    <dbReference type="NCBI Taxonomy" id="47500"/>
    <lineage>
        <taxon>Bacteria</taxon>
        <taxon>Bacillati</taxon>
        <taxon>Bacillota</taxon>
        <taxon>Bacilli</taxon>
        <taxon>Bacillales</taxon>
        <taxon>Paenibacillaceae</taxon>
        <taxon>Aneurinibacillus group</taxon>
        <taxon>Aneurinibacillus</taxon>
    </lineage>
</organism>
<proteinExistence type="inferred from homology"/>
<feature type="domain" description="Pseudouridine synthase RsuA/RluA-like" evidence="6">
    <location>
        <begin position="95"/>
        <end position="255"/>
    </location>
</feature>
<evidence type="ECO:0000259" key="6">
    <source>
        <dbReference type="Pfam" id="PF00849"/>
    </source>
</evidence>
<evidence type="ECO:0000313" key="8">
    <source>
        <dbReference type="EMBL" id="SDK41729.1"/>
    </source>
</evidence>
<dbReference type="EC" id="5.4.99.-" evidence="4"/>
<dbReference type="GO" id="GO:0140098">
    <property type="term" value="F:catalytic activity, acting on RNA"/>
    <property type="evidence" value="ECO:0007669"/>
    <property type="project" value="UniProtKB-ARBA"/>
</dbReference>
<dbReference type="CDD" id="cd02869">
    <property type="entry name" value="PseudoU_synth_RluA_like"/>
    <property type="match status" value="1"/>
</dbReference>
<sequence length="315" mass="35454">MASWKIDGKWLEYEAGAADAGLPLEVILKERLSVSGRMLQRLTRKKGLFLNRKQPFLKKKIQPGDRIRLLIADAPETTLTPVEMDISVLYEDDTVLVVNKPSGLAVHPVKEGQHHTLAHGIAYYWKQRGKPRAVRPVHRLDKDTSGAVLIACNSFVHQLLDKQLREHSIRRTYLAVISGHPGAEGETNTISEPIARDPHHPTRRRVHESGHEAVTRYRVMECFPALPGILDEGASLVEVELETGRTHQIRVHFSHLGFPLVGDTLYGGVRAEGMQRQALHAARLEFGHPVTGERHECTAPVPEDMERLLERLRQT</sequence>
<evidence type="ECO:0000256" key="3">
    <source>
        <dbReference type="PIRSR" id="PIRSR606225-1"/>
    </source>
</evidence>
<protein>
    <recommendedName>
        <fullName evidence="4">Pseudouridine synthase</fullName>
        <ecNumber evidence="4">5.4.99.-</ecNumber>
    </recommendedName>
</protein>
<dbReference type="Gene3D" id="3.30.2350.10">
    <property type="entry name" value="Pseudouridine synthase"/>
    <property type="match status" value="1"/>
</dbReference>
<dbReference type="InterPro" id="IPR006145">
    <property type="entry name" value="PsdUridine_synth_RsuA/RluA"/>
</dbReference>
<dbReference type="GO" id="GO:0003723">
    <property type="term" value="F:RNA binding"/>
    <property type="evidence" value="ECO:0007669"/>
    <property type="project" value="InterPro"/>
</dbReference>
<evidence type="ECO:0000313" key="7">
    <source>
        <dbReference type="EMBL" id="KON94460.1"/>
    </source>
</evidence>
<dbReference type="InterPro" id="IPR006225">
    <property type="entry name" value="PsdUridine_synth_RluC/D"/>
</dbReference>
<dbReference type="AlphaFoldDB" id="A0A0D1W8Z2"/>
<dbReference type="InterPro" id="IPR006224">
    <property type="entry name" value="PsdUridine_synth_RluA-like_CS"/>
</dbReference>
<comment type="function">
    <text evidence="4">Responsible for synthesis of pseudouridine from uracil.</text>
</comment>
<dbReference type="RefSeq" id="WP_043066511.1">
    <property type="nucleotide sequence ID" value="NZ_BJOA01000205.1"/>
</dbReference>
<dbReference type="Proteomes" id="UP000182836">
    <property type="component" value="Unassembled WGS sequence"/>
</dbReference>
<keyword evidence="9" id="KW-1185">Reference proteome</keyword>
<dbReference type="PANTHER" id="PTHR21600:SF71">
    <property type="entry name" value="PSEUDOURIDINE SYNTHASE"/>
    <property type="match status" value="1"/>
</dbReference>
<dbReference type="PATRIC" id="fig|47500.8.peg.534"/>